<dbReference type="AlphaFoldDB" id="A0A0M9AAS5"/>
<protein>
    <submittedName>
        <fullName evidence="1">Uncharacterized protein</fullName>
    </submittedName>
</protein>
<evidence type="ECO:0000313" key="2">
    <source>
        <dbReference type="Proteomes" id="UP000053105"/>
    </source>
</evidence>
<gene>
    <name evidence="1" type="ORF">WN51_02013</name>
</gene>
<keyword evidence="2" id="KW-1185">Reference proteome</keyword>
<name>A0A0M9AAS5_9HYME</name>
<accession>A0A0M9AAS5</accession>
<evidence type="ECO:0000313" key="1">
    <source>
        <dbReference type="EMBL" id="KOX80725.1"/>
    </source>
</evidence>
<dbReference type="STRING" id="166423.A0A0M9AAS5"/>
<proteinExistence type="predicted"/>
<dbReference type="EMBL" id="KQ435698">
    <property type="protein sequence ID" value="KOX80725.1"/>
    <property type="molecule type" value="Genomic_DNA"/>
</dbReference>
<dbReference type="Proteomes" id="UP000053105">
    <property type="component" value="Unassembled WGS sequence"/>
</dbReference>
<reference evidence="1 2" key="1">
    <citation type="submission" date="2015-07" db="EMBL/GenBank/DDBJ databases">
        <title>The genome of Melipona quadrifasciata.</title>
        <authorList>
            <person name="Pan H."/>
            <person name="Kapheim K."/>
        </authorList>
    </citation>
    <scope>NUCLEOTIDE SEQUENCE [LARGE SCALE GENOMIC DNA]</scope>
    <source>
        <strain evidence="1">0111107301</strain>
        <tissue evidence="1">Whole body</tissue>
    </source>
</reference>
<organism evidence="1 2">
    <name type="scientific">Melipona quadrifasciata</name>
    <dbReference type="NCBI Taxonomy" id="166423"/>
    <lineage>
        <taxon>Eukaryota</taxon>
        <taxon>Metazoa</taxon>
        <taxon>Ecdysozoa</taxon>
        <taxon>Arthropoda</taxon>
        <taxon>Hexapoda</taxon>
        <taxon>Insecta</taxon>
        <taxon>Pterygota</taxon>
        <taxon>Neoptera</taxon>
        <taxon>Endopterygota</taxon>
        <taxon>Hymenoptera</taxon>
        <taxon>Apocrita</taxon>
        <taxon>Aculeata</taxon>
        <taxon>Apoidea</taxon>
        <taxon>Anthophila</taxon>
        <taxon>Apidae</taxon>
        <taxon>Melipona</taxon>
    </lineage>
</organism>
<sequence length="74" mass="7542">MASKHSRATNQEIYILSMGKLGSNPLAGLAALGLGGLATPANTGGLNPAETKRNSEVVAYCPIAVSVSEKTKTI</sequence>